<accession>A0A1F6C2N6</accession>
<gene>
    <name evidence="2" type="ORF">A2841_03820</name>
</gene>
<reference evidence="2 3" key="1">
    <citation type="journal article" date="2016" name="Nat. Commun.">
        <title>Thousands of microbial genomes shed light on interconnected biogeochemical processes in an aquifer system.</title>
        <authorList>
            <person name="Anantharaman K."/>
            <person name="Brown C.T."/>
            <person name="Hug L.A."/>
            <person name="Sharon I."/>
            <person name="Castelle C.J."/>
            <person name="Probst A.J."/>
            <person name="Thomas B.C."/>
            <person name="Singh A."/>
            <person name="Wilkins M.J."/>
            <person name="Karaoz U."/>
            <person name="Brodie E.L."/>
            <person name="Williams K.H."/>
            <person name="Hubbard S.S."/>
            <person name="Banfield J.F."/>
        </authorList>
    </citation>
    <scope>NUCLEOTIDE SEQUENCE [LARGE SCALE GENOMIC DNA]</scope>
</reference>
<sequence>MSRMLGQQVGKYSSARKIIAMTALAVMLSLGDGRGGAKIIGALIKEACRKNKYKEYHDAYYRTVLDRLRRDGLVENPARGIWMITRKGRAVVRKAGTAHAERIPKPAVLREEADTVIIFDIPELARKKRAAVRYELFMRGFFPFQKSVWLGKGPVDKDFIDFLKSCRLLRYVHIFSIAKRGTV</sequence>
<dbReference type="Pfam" id="PF20803">
    <property type="entry name" value="PaaX_M"/>
    <property type="match status" value="1"/>
</dbReference>
<comment type="caution">
    <text evidence="2">The sequence shown here is derived from an EMBL/GenBank/DDBJ whole genome shotgun (WGS) entry which is preliminary data.</text>
</comment>
<proteinExistence type="predicted"/>
<evidence type="ECO:0000313" key="3">
    <source>
        <dbReference type="Proteomes" id="UP000178249"/>
    </source>
</evidence>
<dbReference type="InterPro" id="IPR048846">
    <property type="entry name" value="PaaX-like_central"/>
</dbReference>
<name>A0A1F6C2N6_9BACT</name>
<dbReference type="Gene3D" id="1.10.10.10">
    <property type="entry name" value="Winged helix-like DNA-binding domain superfamily/Winged helix DNA-binding domain"/>
    <property type="match status" value="1"/>
</dbReference>
<evidence type="ECO:0000259" key="1">
    <source>
        <dbReference type="Pfam" id="PF20803"/>
    </source>
</evidence>
<evidence type="ECO:0000313" key="2">
    <source>
        <dbReference type="EMBL" id="OGG43292.1"/>
    </source>
</evidence>
<feature type="domain" description="Transcriptional repressor PaaX-like central Cas2-like" evidence="1">
    <location>
        <begin position="116"/>
        <end position="178"/>
    </location>
</feature>
<protein>
    <recommendedName>
        <fullName evidence="1">Transcriptional repressor PaaX-like central Cas2-like domain-containing protein</fullName>
    </recommendedName>
</protein>
<dbReference type="InterPro" id="IPR036388">
    <property type="entry name" value="WH-like_DNA-bd_sf"/>
</dbReference>
<organism evidence="2 3">
    <name type="scientific">Candidatus Kaiserbacteria bacterium RIFCSPHIGHO2_01_FULL_48_10</name>
    <dbReference type="NCBI Taxonomy" id="1798476"/>
    <lineage>
        <taxon>Bacteria</taxon>
        <taxon>Candidatus Kaiseribacteriota</taxon>
    </lineage>
</organism>
<dbReference type="EMBL" id="MFKP01000045">
    <property type="protein sequence ID" value="OGG43292.1"/>
    <property type="molecule type" value="Genomic_DNA"/>
</dbReference>
<dbReference type="AlphaFoldDB" id="A0A1F6C2N6"/>
<dbReference type="Proteomes" id="UP000178249">
    <property type="component" value="Unassembled WGS sequence"/>
</dbReference>